<dbReference type="InterPro" id="IPR014718">
    <property type="entry name" value="GH-type_carb-bd"/>
</dbReference>
<dbReference type="GO" id="GO:0006006">
    <property type="term" value="P:glucose metabolic process"/>
    <property type="evidence" value="ECO:0007669"/>
    <property type="project" value="TreeGrafter"/>
</dbReference>
<dbReference type="Gene3D" id="2.70.98.10">
    <property type="match status" value="1"/>
</dbReference>
<dbReference type="InterPro" id="IPR011013">
    <property type="entry name" value="Gal_mutarotase_sf_dom"/>
</dbReference>
<sequence length="311" mass="33208">MSEPQLTSANGQVVALAAHGFSAELASVGATLVSLEHQGRPLVRAFDPQQPRPVFSGAILAPWPNRVRDGRYTWDGVQRQLPITEPARGHALHGLVVDTDFTLAQHGDDFAEFRTIITPSEGYPFEVQLVISYQLEPEGLRTTATATNLGAEAAPFGWGSHAYLVAPGGKADAWTLSLPAHEVQLTEGQRLLPTEVVAVAGTELDFRTPRTLGTTFIDHAYTALEFDGEKLARAVLIDEHGVGSQIIWDGTCGWVQVHTADGDDPALNRTGLAVEPMTCPPGAFNSGDGVIRLEPAATHQASWLIGPAQAS</sequence>
<dbReference type="PANTHER" id="PTHR10091">
    <property type="entry name" value="ALDOSE-1-EPIMERASE"/>
    <property type="match status" value="1"/>
</dbReference>
<dbReference type="EMBL" id="CP102487">
    <property type="protein sequence ID" value="UUX58954.1"/>
    <property type="molecule type" value="Genomic_DNA"/>
</dbReference>
<dbReference type="CDD" id="cd09022">
    <property type="entry name" value="Aldose_epim_Ec_YihR"/>
    <property type="match status" value="1"/>
</dbReference>
<accession>A0AA94XRY1</accession>
<gene>
    <name evidence="1" type="ORF">NUH22_16930</name>
</gene>
<dbReference type="GO" id="GO:0030246">
    <property type="term" value="F:carbohydrate binding"/>
    <property type="evidence" value="ECO:0007669"/>
    <property type="project" value="InterPro"/>
</dbReference>
<dbReference type="PANTHER" id="PTHR10091:SF0">
    <property type="entry name" value="GALACTOSE MUTAROTASE"/>
    <property type="match status" value="1"/>
</dbReference>
<protein>
    <submittedName>
        <fullName evidence="1">Aldose 1-epimerase family protein</fullName>
    </submittedName>
</protein>
<reference evidence="1" key="1">
    <citation type="journal article" date="2022" name="Pest Manag. Sci.">
        <title>Glutamicibacter halophytocola-mediated host fitness of potato tuber moth on Solanaceae crops.</title>
        <authorList>
            <person name="Wang W."/>
            <person name="Xiao G."/>
            <person name="Du G."/>
            <person name="Chang L."/>
            <person name="Yang Y."/>
            <person name="Ye J."/>
            <person name="Chen B."/>
        </authorList>
    </citation>
    <scope>NUCLEOTIDE SEQUENCE</scope>
    <source>
        <strain evidence="1">S2</strain>
    </source>
</reference>
<evidence type="ECO:0000313" key="2">
    <source>
        <dbReference type="Proteomes" id="UP001060018"/>
    </source>
</evidence>
<evidence type="ECO:0000313" key="1">
    <source>
        <dbReference type="EMBL" id="UUX58954.1"/>
    </source>
</evidence>
<organism evidence="1 2">
    <name type="scientific">Glutamicibacter halophytocola</name>
    <dbReference type="NCBI Taxonomy" id="1933880"/>
    <lineage>
        <taxon>Bacteria</taxon>
        <taxon>Bacillati</taxon>
        <taxon>Actinomycetota</taxon>
        <taxon>Actinomycetes</taxon>
        <taxon>Micrococcales</taxon>
        <taxon>Micrococcaceae</taxon>
        <taxon>Glutamicibacter</taxon>
    </lineage>
</organism>
<dbReference type="GO" id="GO:0004034">
    <property type="term" value="F:aldose 1-epimerase activity"/>
    <property type="evidence" value="ECO:0007669"/>
    <property type="project" value="TreeGrafter"/>
</dbReference>
<dbReference type="SUPFAM" id="SSF74650">
    <property type="entry name" value="Galactose mutarotase-like"/>
    <property type="match status" value="1"/>
</dbReference>
<dbReference type="AlphaFoldDB" id="A0AA94XRY1"/>
<dbReference type="InterPro" id="IPR037480">
    <property type="entry name" value="YihR-like"/>
</dbReference>
<dbReference type="GO" id="GO:0033499">
    <property type="term" value="P:galactose catabolic process via UDP-galactose, Leloir pathway"/>
    <property type="evidence" value="ECO:0007669"/>
    <property type="project" value="TreeGrafter"/>
</dbReference>
<dbReference type="RefSeq" id="WP_257745694.1">
    <property type="nucleotide sequence ID" value="NZ_CP102487.1"/>
</dbReference>
<proteinExistence type="predicted"/>
<dbReference type="Pfam" id="PF01263">
    <property type="entry name" value="Aldose_epim"/>
    <property type="match status" value="1"/>
</dbReference>
<name>A0AA94XRY1_9MICC</name>
<dbReference type="Proteomes" id="UP001060018">
    <property type="component" value="Chromosome"/>
</dbReference>
<dbReference type="InterPro" id="IPR008183">
    <property type="entry name" value="Aldose_1/G6P_1-epimerase"/>
</dbReference>